<gene>
    <name evidence="6" type="ORF">BHQ10_010305</name>
</gene>
<evidence type="ECO:0000256" key="2">
    <source>
        <dbReference type="ARBA" id="ARBA00022857"/>
    </source>
</evidence>
<dbReference type="STRING" id="1196081.A0A364LES7"/>
<evidence type="ECO:0000256" key="4">
    <source>
        <dbReference type="RuleBase" id="RU000363"/>
    </source>
</evidence>
<accession>A0A364LES7</accession>
<dbReference type="SUPFAM" id="SSF51735">
    <property type="entry name" value="NAD(P)-binding Rossmann-fold domains"/>
    <property type="match status" value="1"/>
</dbReference>
<evidence type="ECO:0000313" key="6">
    <source>
        <dbReference type="EMBL" id="RAO74293.1"/>
    </source>
</evidence>
<reference evidence="6 7" key="1">
    <citation type="journal article" date="2017" name="Biotechnol. Biofuels">
        <title>Differential beta-glucosidase expression as a function of carbon source availability in Talaromyces amestolkiae: a genomic and proteomic approach.</title>
        <authorList>
            <person name="de Eugenio L.I."/>
            <person name="Mendez-Liter J.A."/>
            <person name="Nieto-Dominguez M."/>
            <person name="Alonso L."/>
            <person name="Gil-Munoz J."/>
            <person name="Barriuso J."/>
            <person name="Prieto A."/>
            <person name="Martinez M.J."/>
        </authorList>
    </citation>
    <scope>NUCLEOTIDE SEQUENCE [LARGE SCALE GENOMIC DNA]</scope>
    <source>
        <strain evidence="6 7">CIB</strain>
    </source>
</reference>
<dbReference type="SMART" id="SM00822">
    <property type="entry name" value="PKS_KR"/>
    <property type="match status" value="1"/>
</dbReference>
<dbReference type="InterPro" id="IPR057326">
    <property type="entry name" value="KR_dom"/>
</dbReference>
<dbReference type="RefSeq" id="XP_040738807.1">
    <property type="nucleotide sequence ID" value="XM_040872921.1"/>
</dbReference>
<dbReference type="InterPro" id="IPR002347">
    <property type="entry name" value="SDR_fam"/>
</dbReference>
<keyword evidence="3" id="KW-0560">Oxidoreductase</keyword>
<proteinExistence type="inferred from homology"/>
<dbReference type="PROSITE" id="PS00061">
    <property type="entry name" value="ADH_SHORT"/>
    <property type="match status" value="1"/>
</dbReference>
<keyword evidence="2" id="KW-0521">NADP</keyword>
<dbReference type="InterPro" id="IPR020904">
    <property type="entry name" value="Sc_DH/Rdtase_CS"/>
</dbReference>
<dbReference type="GeneID" id="63799519"/>
<dbReference type="OrthoDB" id="5325318at2759"/>
<dbReference type="InterPro" id="IPR036291">
    <property type="entry name" value="NAD(P)-bd_dom_sf"/>
</dbReference>
<keyword evidence="7" id="KW-1185">Reference proteome</keyword>
<protein>
    <recommendedName>
        <fullName evidence="5">Ketoreductase domain-containing protein</fullName>
    </recommendedName>
</protein>
<dbReference type="AlphaFoldDB" id="A0A364LES7"/>
<comment type="similarity">
    <text evidence="1 4">Belongs to the short-chain dehydrogenases/reductases (SDR) family.</text>
</comment>
<dbReference type="PRINTS" id="PR00081">
    <property type="entry name" value="GDHRDH"/>
</dbReference>
<dbReference type="EMBL" id="MIKG01000032">
    <property type="protein sequence ID" value="RAO74293.1"/>
    <property type="molecule type" value="Genomic_DNA"/>
</dbReference>
<evidence type="ECO:0000256" key="3">
    <source>
        <dbReference type="ARBA" id="ARBA00023002"/>
    </source>
</evidence>
<dbReference type="Proteomes" id="UP000249363">
    <property type="component" value="Unassembled WGS sequence"/>
</dbReference>
<dbReference type="PRINTS" id="PR00080">
    <property type="entry name" value="SDRFAMILY"/>
</dbReference>
<dbReference type="GO" id="GO:0050664">
    <property type="term" value="F:oxidoreductase activity, acting on NAD(P)H, oxygen as acceptor"/>
    <property type="evidence" value="ECO:0007669"/>
    <property type="project" value="TreeGrafter"/>
</dbReference>
<dbReference type="Gene3D" id="3.40.50.720">
    <property type="entry name" value="NAD(P)-binding Rossmann-like Domain"/>
    <property type="match status" value="1"/>
</dbReference>
<comment type="caution">
    <text evidence="6">The sequence shown here is derived from an EMBL/GenBank/DDBJ whole genome shotgun (WGS) entry which is preliminary data.</text>
</comment>
<organism evidence="6 7">
    <name type="scientific">Talaromyces amestolkiae</name>
    <dbReference type="NCBI Taxonomy" id="1196081"/>
    <lineage>
        <taxon>Eukaryota</taxon>
        <taxon>Fungi</taxon>
        <taxon>Dikarya</taxon>
        <taxon>Ascomycota</taxon>
        <taxon>Pezizomycotina</taxon>
        <taxon>Eurotiomycetes</taxon>
        <taxon>Eurotiomycetidae</taxon>
        <taxon>Eurotiales</taxon>
        <taxon>Trichocomaceae</taxon>
        <taxon>Talaromyces</taxon>
        <taxon>Talaromyces sect. Talaromyces</taxon>
    </lineage>
</organism>
<evidence type="ECO:0000313" key="7">
    <source>
        <dbReference type="Proteomes" id="UP000249363"/>
    </source>
</evidence>
<evidence type="ECO:0000259" key="5">
    <source>
        <dbReference type="SMART" id="SM00822"/>
    </source>
</evidence>
<sequence length="284" mass="30023">MELFSLSGQTAVITGAARGLGLAFAEALAAASCNIAVLDILPEPSPALLELHAKHDVRVEYYRVDITSRTAVQETIEQIESQFPSIDINVNAAGVVTDETFLTTTDKNIERTFAVNFMGSFLVAQACANSMVRRLTKASPTDEAGKPTSGIDPSKSGGSIVFIGSIATHIASTAQNISAYVASKGAVRSLVKPLAMELAPYGIRVNSLSPGYMMTDMMRGLQSQQPALVGQFEKETLFGRIGNPEEVKGALLFLCARGAAGWVTGQDILVDGGASSWKHQAVLS</sequence>
<evidence type="ECO:0000256" key="1">
    <source>
        <dbReference type="ARBA" id="ARBA00006484"/>
    </source>
</evidence>
<name>A0A364LES7_TALAM</name>
<dbReference type="PANTHER" id="PTHR43008">
    <property type="entry name" value="BENZIL REDUCTASE"/>
    <property type="match status" value="1"/>
</dbReference>
<dbReference type="GO" id="GO:0016616">
    <property type="term" value="F:oxidoreductase activity, acting on the CH-OH group of donors, NAD or NADP as acceptor"/>
    <property type="evidence" value="ECO:0007669"/>
    <property type="project" value="UniProtKB-ARBA"/>
</dbReference>
<feature type="domain" description="Ketoreductase" evidence="5">
    <location>
        <begin position="9"/>
        <end position="211"/>
    </location>
</feature>
<dbReference type="Pfam" id="PF00106">
    <property type="entry name" value="adh_short"/>
    <property type="match status" value="1"/>
</dbReference>
<dbReference type="PANTHER" id="PTHR43008:SF4">
    <property type="entry name" value="CHAIN DEHYDROGENASE, PUTATIVE (AFU_ORTHOLOGUE AFUA_4G08710)-RELATED"/>
    <property type="match status" value="1"/>
</dbReference>